<dbReference type="Pfam" id="PF12697">
    <property type="entry name" value="Abhydrolase_6"/>
    <property type="match status" value="1"/>
</dbReference>
<evidence type="ECO:0000313" key="3">
    <source>
        <dbReference type="Proteomes" id="UP001221546"/>
    </source>
</evidence>
<keyword evidence="2" id="KW-0378">Hydrolase</keyword>
<dbReference type="PANTHER" id="PTHR43798:SF33">
    <property type="entry name" value="HYDROLASE, PUTATIVE (AFU_ORTHOLOGUE AFUA_2G14860)-RELATED"/>
    <property type="match status" value="1"/>
</dbReference>
<gene>
    <name evidence="2" type="ORF">QA636_35340</name>
</gene>
<dbReference type="Gene3D" id="3.40.50.1820">
    <property type="entry name" value="alpha/beta hydrolase"/>
    <property type="match status" value="1"/>
</dbReference>
<dbReference type="SUPFAM" id="SSF53474">
    <property type="entry name" value="alpha/beta-Hydrolases"/>
    <property type="match status" value="1"/>
</dbReference>
<dbReference type="GO" id="GO:0016787">
    <property type="term" value="F:hydrolase activity"/>
    <property type="evidence" value="ECO:0007669"/>
    <property type="project" value="UniProtKB-KW"/>
</dbReference>
<dbReference type="InterPro" id="IPR050266">
    <property type="entry name" value="AB_hydrolase_sf"/>
</dbReference>
<reference evidence="2 3" key="1">
    <citation type="submission" date="2023-04" db="EMBL/GenBank/DDBJ databases">
        <title>Australian commercial rhizobial inoculants.</title>
        <authorList>
            <person name="Kohlmeier M.G."/>
            <person name="O'Hara G.W."/>
            <person name="Colombi E."/>
            <person name="Ramsay J.P."/>
            <person name="Terpolilli J."/>
        </authorList>
    </citation>
    <scope>NUCLEOTIDE SEQUENCE [LARGE SCALE GENOMIC DNA]</scope>
    <source>
        <strain evidence="2 3">CB627</strain>
    </source>
</reference>
<accession>A0ABY8JFU6</accession>
<dbReference type="RefSeq" id="WP_310885324.1">
    <property type="nucleotide sequence ID" value="NZ_CP121646.1"/>
</dbReference>
<keyword evidence="3" id="KW-1185">Reference proteome</keyword>
<dbReference type="EMBL" id="CP121646">
    <property type="protein sequence ID" value="WFU62667.1"/>
    <property type="molecule type" value="Genomic_DNA"/>
</dbReference>
<dbReference type="Proteomes" id="UP001221546">
    <property type="component" value="Chromosome"/>
</dbReference>
<dbReference type="InterPro" id="IPR000073">
    <property type="entry name" value="AB_hydrolase_1"/>
</dbReference>
<evidence type="ECO:0000259" key="1">
    <source>
        <dbReference type="Pfam" id="PF12697"/>
    </source>
</evidence>
<name>A0ABY8JFU6_9BRAD</name>
<evidence type="ECO:0000313" key="2">
    <source>
        <dbReference type="EMBL" id="WFU62667.1"/>
    </source>
</evidence>
<dbReference type="PANTHER" id="PTHR43798">
    <property type="entry name" value="MONOACYLGLYCEROL LIPASE"/>
    <property type="match status" value="1"/>
</dbReference>
<dbReference type="InterPro" id="IPR029058">
    <property type="entry name" value="AB_hydrolase_fold"/>
</dbReference>
<organism evidence="2 3">
    <name type="scientific">Bradyrhizobium brasilense</name>
    <dbReference type="NCBI Taxonomy" id="1419277"/>
    <lineage>
        <taxon>Bacteria</taxon>
        <taxon>Pseudomonadati</taxon>
        <taxon>Pseudomonadota</taxon>
        <taxon>Alphaproteobacteria</taxon>
        <taxon>Hyphomicrobiales</taxon>
        <taxon>Nitrobacteraceae</taxon>
        <taxon>Bradyrhizobium</taxon>
    </lineage>
</organism>
<proteinExistence type="predicted"/>
<dbReference type="PRINTS" id="PR00111">
    <property type="entry name" value="ABHYDROLASE"/>
</dbReference>
<feature type="domain" description="AB hydrolase-1" evidence="1">
    <location>
        <begin position="25"/>
        <end position="262"/>
    </location>
</feature>
<sequence>MIIRDCSVEGIRIRLQHHRAGRNGILLIHGNSSSKEVFAKQLEKLMKTGLGVVVPDLPGHGGSDDSKRPYSTYSFPGYAGILGSLMRQIGYRSYHVLGWSLGGHIGIEMLARDPAVRSLLITGTPPVRLNPVGVAAGFRWTGVTALAGRKHFRPEDVRRYTSAMMGIRLPDDHQFFRIARRTDGNARLWMVANGMAGCGVDQVEAVSTSDRPIAVVQGAHDPFLRIDYLGRVPYRNLWHGRPVMLDGGHAAHWQSPKAFNEAMMDFITTH</sequence>
<protein>
    <submittedName>
        <fullName evidence="2">Alpha/beta hydrolase</fullName>
    </submittedName>
</protein>